<proteinExistence type="predicted"/>
<feature type="transmembrane region" description="Helical" evidence="1">
    <location>
        <begin position="77"/>
        <end position="102"/>
    </location>
</feature>
<evidence type="ECO:0000313" key="4">
    <source>
        <dbReference type="Proteomes" id="UP000054485"/>
    </source>
</evidence>
<organism evidence="3 4">
    <name type="scientific">Suillus luteus UH-Slu-Lm8-n1</name>
    <dbReference type="NCBI Taxonomy" id="930992"/>
    <lineage>
        <taxon>Eukaryota</taxon>
        <taxon>Fungi</taxon>
        <taxon>Dikarya</taxon>
        <taxon>Basidiomycota</taxon>
        <taxon>Agaricomycotina</taxon>
        <taxon>Agaricomycetes</taxon>
        <taxon>Agaricomycetidae</taxon>
        <taxon>Boletales</taxon>
        <taxon>Suillineae</taxon>
        <taxon>Suillaceae</taxon>
        <taxon>Suillus</taxon>
    </lineage>
</organism>
<protein>
    <submittedName>
        <fullName evidence="3">Uncharacterized protein</fullName>
    </submittedName>
</protein>
<keyword evidence="2" id="KW-0732">Signal</keyword>
<keyword evidence="1" id="KW-1133">Transmembrane helix</keyword>
<dbReference type="STRING" id="930992.A0A0D0BNA6"/>
<dbReference type="EMBL" id="KN835185">
    <property type="protein sequence ID" value="KIK44708.1"/>
    <property type="molecule type" value="Genomic_DNA"/>
</dbReference>
<feature type="transmembrane region" description="Helical" evidence="1">
    <location>
        <begin position="447"/>
        <end position="470"/>
    </location>
</feature>
<evidence type="ECO:0000256" key="1">
    <source>
        <dbReference type="SAM" id="Phobius"/>
    </source>
</evidence>
<feature type="chain" id="PRO_5002207850" evidence="2">
    <location>
        <begin position="18"/>
        <end position="493"/>
    </location>
</feature>
<feature type="transmembrane region" description="Helical" evidence="1">
    <location>
        <begin position="405"/>
        <end position="426"/>
    </location>
</feature>
<sequence length="493" mass="55331">MSLASWLVLSYSSLVYATAPINSTASAIPLLEVNGSPSRCYNTRSLWGIVTSCFITLFACTWTAVHPDIPHWEEGAFAITLHRLCLMLVALIAPELLVVWALRQSLAARDIEKDCRSHRWPVNSQITDKLDLVMFGHLDVDTENGCGGDMANVKLLRNVQQEPGQENGITEGHSESPLQLEAWTKTHGFFGWMGGFLLYINHTPRGPLTPHELFHCVRRGYIDMPAITQEEIEDKSKSDGLSKGFSVLQLAWFVIQLGVRIAYQLPTTQLEINTLSVTTISLVAYCCWWKKPKDVRQPYHVHWKMACQGPKTLTHDMENSARETIYHNSGMRQLVNLVPIFSEKHKASFLAWARRLSSRGCYPLDVDVQTNMVVGVTVSLCGMVFGALHGLAWNSAFPTQVQQTLWHVASLVITFVPVACIIFCFIEAFCHRFSHEIFHNIRPGLKIRLVSLLFLATYVVARLIVLVLTFSSLRSPPAGVYDAICWTSLVPHV</sequence>
<dbReference type="PANTHER" id="PTHR35043">
    <property type="entry name" value="TRANSCRIPTION FACTOR DOMAIN-CONTAINING PROTEIN"/>
    <property type="match status" value="1"/>
</dbReference>
<evidence type="ECO:0000313" key="3">
    <source>
        <dbReference type="EMBL" id="KIK44708.1"/>
    </source>
</evidence>
<dbReference type="PANTHER" id="PTHR35043:SF7">
    <property type="entry name" value="TRANSCRIPTION FACTOR DOMAIN-CONTAINING PROTEIN"/>
    <property type="match status" value="1"/>
</dbReference>
<reference evidence="3 4" key="1">
    <citation type="submission" date="2014-04" db="EMBL/GenBank/DDBJ databases">
        <authorList>
            <consortium name="DOE Joint Genome Institute"/>
            <person name="Kuo A."/>
            <person name="Ruytinx J."/>
            <person name="Rineau F."/>
            <person name="Colpaert J."/>
            <person name="Kohler A."/>
            <person name="Nagy L.G."/>
            <person name="Floudas D."/>
            <person name="Copeland A."/>
            <person name="Barry K.W."/>
            <person name="Cichocki N."/>
            <person name="Veneault-Fourrey C."/>
            <person name="LaButti K."/>
            <person name="Lindquist E.A."/>
            <person name="Lipzen A."/>
            <person name="Lundell T."/>
            <person name="Morin E."/>
            <person name="Murat C."/>
            <person name="Sun H."/>
            <person name="Tunlid A."/>
            <person name="Henrissat B."/>
            <person name="Grigoriev I.V."/>
            <person name="Hibbett D.S."/>
            <person name="Martin F."/>
            <person name="Nordberg H.P."/>
            <person name="Cantor M.N."/>
            <person name="Hua S.X."/>
        </authorList>
    </citation>
    <scope>NUCLEOTIDE SEQUENCE [LARGE SCALE GENOMIC DNA]</scope>
    <source>
        <strain evidence="3 4">UH-Slu-Lm8-n1</strain>
    </source>
</reference>
<dbReference type="AlphaFoldDB" id="A0A0D0BNA6"/>
<keyword evidence="1" id="KW-0472">Membrane</keyword>
<reference evidence="4" key="2">
    <citation type="submission" date="2015-01" db="EMBL/GenBank/DDBJ databases">
        <title>Evolutionary Origins and Diversification of the Mycorrhizal Mutualists.</title>
        <authorList>
            <consortium name="DOE Joint Genome Institute"/>
            <consortium name="Mycorrhizal Genomics Consortium"/>
            <person name="Kohler A."/>
            <person name="Kuo A."/>
            <person name="Nagy L.G."/>
            <person name="Floudas D."/>
            <person name="Copeland A."/>
            <person name="Barry K.W."/>
            <person name="Cichocki N."/>
            <person name="Veneault-Fourrey C."/>
            <person name="LaButti K."/>
            <person name="Lindquist E.A."/>
            <person name="Lipzen A."/>
            <person name="Lundell T."/>
            <person name="Morin E."/>
            <person name="Murat C."/>
            <person name="Riley R."/>
            <person name="Ohm R."/>
            <person name="Sun H."/>
            <person name="Tunlid A."/>
            <person name="Henrissat B."/>
            <person name="Grigoriev I.V."/>
            <person name="Hibbett D.S."/>
            <person name="Martin F."/>
        </authorList>
    </citation>
    <scope>NUCLEOTIDE SEQUENCE [LARGE SCALE GENOMIC DNA]</scope>
    <source>
        <strain evidence="4">UH-Slu-Lm8-n1</strain>
    </source>
</reference>
<evidence type="ECO:0000256" key="2">
    <source>
        <dbReference type="SAM" id="SignalP"/>
    </source>
</evidence>
<name>A0A0D0BNA6_9AGAM</name>
<accession>A0A0D0BNA6</accession>
<dbReference type="Proteomes" id="UP000054485">
    <property type="component" value="Unassembled WGS sequence"/>
</dbReference>
<feature type="transmembrane region" description="Helical" evidence="1">
    <location>
        <begin position="372"/>
        <end position="393"/>
    </location>
</feature>
<keyword evidence="4" id="KW-1185">Reference proteome</keyword>
<keyword evidence="1" id="KW-0812">Transmembrane</keyword>
<dbReference type="InParanoid" id="A0A0D0BNA6"/>
<feature type="transmembrane region" description="Helical" evidence="1">
    <location>
        <begin position="45"/>
        <end position="65"/>
    </location>
</feature>
<gene>
    <name evidence="3" type="ORF">CY34DRAFT_602176</name>
</gene>
<dbReference type="HOGENOM" id="CLU_022883_6_1_1"/>
<feature type="signal peptide" evidence="2">
    <location>
        <begin position="1"/>
        <end position="17"/>
    </location>
</feature>
<dbReference type="OrthoDB" id="2663715at2759"/>